<dbReference type="GO" id="GO:0004519">
    <property type="term" value="F:endonuclease activity"/>
    <property type="evidence" value="ECO:0007669"/>
    <property type="project" value="InterPro"/>
</dbReference>
<dbReference type="GO" id="GO:0003676">
    <property type="term" value="F:nucleic acid binding"/>
    <property type="evidence" value="ECO:0007669"/>
    <property type="project" value="InterPro"/>
</dbReference>
<dbReference type="InterPro" id="IPR003615">
    <property type="entry name" value="HNH_nuc"/>
</dbReference>
<reference evidence="5 6" key="1">
    <citation type="submission" date="2017-02" db="EMBL/GenBank/DDBJ databases">
        <title>The new phylogeny of genus Mycobacterium.</title>
        <authorList>
            <person name="Tortoli E."/>
            <person name="Trovato A."/>
            <person name="Cirillo D.M."/>
        </authorList>
    </citation>
    <scope>NUCLEOTIDE SEQUENCE [LARGE SCALE GENOMIC DNA]</scope>
    <source>
        <strain evidence="5 6">DSM 45145</strain>
    </source>
</reference>
<evidence type="ECO:0000256" key="2">
    <source>
        <dbReference type="SAM" id="MobiDB-lite"/>
    </source>
</evidence>
<proteinExistence type="inferred from homology"/>
<evidence type="ECO:0000256" key="1">
    <source>
        <dbReference type="ARBA" id="ARBA00023450"/>
    </source>
</evidence>
<reference evidence="4 7" key="2">
    <citation type="journal article" date="2019" name="Emerg. Microbes Infect.">
        <title>Comprehensive subspecies identification of 175 nontuberculous mycobacteria species based on 7547 genomic profiles.</title>
        <authorList>
            <person name="Matsumoto Y."/>
            <person name="Kinjo T."/>
            <person name="Motooka D."/>
            <person name="Nabeya D."/>
            <person name="Jung N."/>
            <person name="Uechi K."/>
            <person name="Horii T."/>
            <person name="Iida T."/>
            <person name="Fujita J."/>
            <person name="Nakamura S."/>
        </authorList>
    </citation>
    <scope>NUCLEOTIDE SEQUENCE [LARGE SCALE GENOMIC DNA]</scope>
    <source>
        <strain evidence="4 7">JCM 16367</strain>
    </source>
</reference>
<comment type="similarity">
    <text evidence="1">Belongs to the Rv1128c/1148c/1588c/1702c/1945/3466 family.</text>
</comment>
<evidence type="ECO:0000313" key="7">
    <source>
        <dbReference type="Proteomes" id="UP000466894"/>
    </source>
</evidence>
<dbReference type="AlphaFoldDB" id="A0A7I7PK00"/>
<sequence>MFDDSLPDPEAVKGADDATLVTAIAGWARVEAAASARRLAAIAELVDRRVEGGSAERGRWSCDNWDAIAAEVGAAEGISHGMASGQMYLAVALRDRLPRVGALFMDGVINARLASTMVWHTDLIKDSKTLQLVDKTLAEDAARFGPLSVNKTAQAIEAIVDQYDPGALRRTRATARSRDVVIDSANQQGGTTAMWGRLYATDAAVLDRRLMQMAHAVCDDDRRTIAQRRADALGALAAGADHLACGCGNAHCPAAHQKNERASGVAIHVVADQSAVSAEPDQHLSGERASRPIMPDEPLVRPPDPEPDVPTVNAPAAVLTSGGVIPPALLAELIRNGAKLQPVHHPGELSKPEAGYRPSAALERFVRCRDMTCRFPNCDRPAEFCDVDHTVPYHAGGSTHPSNLKCLCRKHHLLKTFWTAWRDRQLPDGTVVWTSPTGQTYTTHPGSRLLFPTLCLPTGELPAAPTVQLLAHRGLMMPVRRRTREQDRARRIDAERALNDAHIAERNQPPPF</sequence>
<dbReference type="InterPro" id="IPR003870">
    <property type="entry name" value="DUF222"/>
</dbReference>
<feature type="compositionally biased region" description="Basic and acidic residues" evidence="2">
    <location>
        <begin position="280"/>
        <end position="290"/>
    </location>
</feature>
<dbReference type="CDD" id="cd00085">
    <property type="entry name" value="HNHc"/>
    <property type="match status" value="1"/>
</dbReference>
<dbReference type="GO" id="GO:0008270">
    <property type="term" value="F:zinc ion binding"/>
    <property type="evidence" value="ECO:0007669"/>
    <property type="project" value="InterPro"/>
</dbReference>
<dbReference type="Pfam" id="PF01844">
    <property type="entry name" value="HNH"/>
    <property type="match status" value="1"/>
</dbReference>
<evidence type="ECO:0000313" key="4">
    <source>
        <dbReference type="EMBL" id="BBY08852.1"/>
    </source>
</evidence>
<evidence type="ECO:0000313" key="5">
    <source>
        <dbReference type="EMBL" id="ORB16335.1"/>
    </source>
</evidence>
<dbReference type="Proteomes" id="UP000466894">
    <property type="component" value="Chromosome"/>
</dbReference>
<reference evidence="4" key="3">
    <citation type="submission" date="2020-02" db="EMBL/GenBank/DDBJ databases">
        <authorList>
            <person name="Matsumoto Y."/>
            <person name="Motooka D."/>
            <person name="Nakamura S."/>
        </authorList>
    </citation>
    <scope>NUCLEOTIDE SEQUENCE</scope>
    <source>
        <strain evidence="4">JCM 16367</strain>
    </source>
</reference>
<feature type="domain" description="HNH nuclease" evidence="3">
    <location>
        <begin position="361"/>
        <end position="413"/>
    </location>
</feature>
<feature type="region of interest" description="Disordered" evidence="2">
    <location>
        <begin position="274"/>
        <end position="296"/>
    </location>
</feature>
<dbReference type="EMBL" id="MVIC01000008">
    <property type="protein sequence ID" value="ORB16335.1"/>
    <property type="molecule type" value="Genomic_DNA"/>
</dbReference>
<dbReference type="Gene3D" id="1.10.30.50">
    <property type="match status" value="1"/>
</dbReference>
<organism evidence="4 7">
    <name type="scientific">Mycobacterium noviomagense</name>
    <dbReference type="NCBI Taxonomy" id="459858"/>
    <lineage>
        <taxon>Bacteria</taxon>
        <taxon>Bacillati</taxon>
        <taxon>Actinomycetota</taxon>
        <taxon>Actinomycetes</taxon>
        <taxon>Mycobacteriales</taxon>
        <taxon>Mycobacteriaceae</taxon>
        <taxon>Mycobacterium</taxon>
    </lineage>
</organism>
<dbReference type="EMBL" id="AP022583">
    <property type="protein sequence ID" value="BBY08852.1"/>
    <property type="molecule type" value="Genomic_DNA"/>
</dbReference>
<dbReference type="OrthoDB" id="5242272at2"/>
<dbReference type="SMART" id="SM00507">
    <property type="entry name" value="HNHc"/>
    <property type="match status" value="1"/>
</dbReference>
<dbReference type="Pfam" id="PF02720">
    <property type="entry name" value="DUF222"/>
    <property type="match status" value="1"/>
</dbReference>
<name>A0A7I7PK00_9MYCO</name>
<protein>
    <recommendedName>
        <fullName evidence="3">HNH nuclease domain-containing protein</fullName>
    </recommendedName>
</protein>
<dbReference type="InterPro" id="IPR002711">
    <property type="entry name" value="HNH"/>
</dbReference>
<evidence type="ECO:0000259" key="3">
    <source>
        <dbReference type="SMART" id="SM00507"/>
    </source>
</evidence>
<keyword evidence="6" id="KW-1185">Reference proteome</keyword>
<accession>A0A7I7PK00</accession>
<dbReference type="KEGG" id="mnv:MNVI_41700"/>
<dbReference type="Proteomes" id="UP000192374">
    <property type="component" value="Unassembled WGS sequence"/>
</dbReference>
<dbReference type="RefSeq" id="WP_083087017.1">
    <property type="nucleotide sequence ID" value="NZ_AP022583.1"/>
</dbReference>
<evidence type="ECO:0000313" key="6">
    <source>
        <dbReference type="Proteomes" id="UP000192374"/>
    </source>
</evidence>
<gene>
    <name evidence="5" type="ORF">BST37_07275</name>
    <name evidence="4" type="ORF">MNVI_41700</name>
</gene>